<evidence type="ECO:0000256" key="1">
    <source>
        <dbReference type="ARBA" id="ARBA00009521"/>
    </source>
</evidence>
<evidence type="ECO:0000256" key="2">
    <source>
        <dbReference type="ARBA" id="ARBA00022448"/>
    </source>
</evidence>
<proteinExistence type="inferred from homology"/>
<evidence type="ECO:0000313" key="11">
    <source>
        <dbReference type="EMBL" id="AQT42282.1"/>
    </source>
</evidence>
<evidence type="ECO:0000256" key="6">
    <source>
        <dbReference type="ARBA" id="ARBA00023065"/>
    </source>
</evidence>
<feature type="signal peptide" evidence="10">
    <location>
        <begin position="1"/>
        <end position="22"/>
    </location>
</feature>
<keyword evidence="12" id="KW-1185">Reference proteome</keyword>
<dbReference type="GO" id="GO:0015288">
    <property type="term" value="F:porin activity"/>
    <property type="evidence" value="ECO:0007669"/>
    <property type="project" value="UniProtKB-KW"/>
</dbReference>
<keyword evidence="8 10" id="KW-0472">Membrane</keyword>
<dbReference type="KEGG" id="bapa:BBC0178_007880"/>
<dbReference type="EMBL" id="CP015820">
    <property type="protein sequence ID" value="AQT42282.1"/>
    <property type="molecule type" value="Genomic_DNA"/>
</dbReference>
<dbReference type="Pfam" id="PF02530">
    <property type="entry name" value="Porin_2"/>
    <property type="match status" value="1"/>
</dbReference>
<comment type="similarity">
    <text evidence="1 10">Belongs to the alphaproteobacteria porin family.</text>
</comment>
<dbReference type="SUPFAM" id="SSF56935">
    <property type="entry name" value="Porins"/>
    <property type="match status" value="1"/>
</dbReference>
<sequence length="427" mass="47946">MNIKSLLLGSAAALIAVSGARAADVVVAEPEPVEYVRVCDAYGEGYFYIPGTETCMRISGYVRADIAGGDNVYARKRGDIDRDTYAWRTRATLRFHTASETELGTLRTFVELRSQWDEGAEYDHKGDSASGQLRFAFIELGGIRVGLDESIFSHWTGYYGNVINDDILTPMAYTRTNVISYTFNAGNGFSAILGVEQGNDDADDYGYRYHNDYTDVRDVREHKLSGKIDDYTPNVVGGLKFVQGWGGVSVVGAYDAYYEEWAAKARLDLNVTDQWSVWVMGGYKSADDYYNGDDTYGTVLKDKDGTHDTDYSYRYRNGLTKYGVYRQVNSIYGDWGGDWAVWGGTTFKFNKKTSFNAQVAYDDTDTFAASVNVKYELVPGLVITPELTYISWDNDYSIRNEIKNEKIVDSLKGQDAFQGMLRIQRSF</sequence>
<organism evidence="11 12">
    <name type="scientific">Bartonella apihabitans</name>
    <dbReference type="NCBI Taxonomy" id="2750929"/>
    <lineage>
        <taxon>Bacteria</taxon>
        <taxon>Pseudomonadati</taxon>
        <taxon>Pseudomonadota</taxon>
        <taxon>Alphaproteobacteria</taxon>
        <taxon>Hyphomicrobiales</taxon>
        <taxon>Bartonellaceae</taxon>
        <taxon>Bartonella</taxon>
    </lineage>
</organism>
<evidence type="ECO:0000256" key="10">
    <source>
        <dbReference type="RuleBase" id="RU364005"/>
    </source>
</evidence>
<gene>
    <name evidence="11" type="ORF">BBC0178_007880</name>
</gene>
<evidence type="ECO:0000256" key="5">
    <source>
        <dbReference type="ARBA" id="ARBA00022729"/>
    </source>
</evidence>
<dbReference type="GO" id="GO:0006811">
    <property type="term" value="P:monoatomic ion transport"/>
    <property type="evidence" value="ECO:0007669"/>
    <property type="project" value="UniProtKB-KW"/>
</dbReference>
<dbReference type="RefSeq" id="WP_078039288.1">
    <property type="nucleotide sequence ID" value="NZ_CP015820.1"/>
</dbReference>
<comment type="function">
    <text evidence="10">Forms passive diffusion pores that allow small molecular weight hydrophilic materials across the outer membrane.</text>
</comment>
<keyword evidence="4 10" id="KW-0812">Transmembrane</keyword>
<evidence type="ECO:0000313" key="12">
    <source>
        <dbReference type="Proteomes" id="UP000189660"/>
    </source>
</evidence>
<keyword evidence="2 10" id="KW-0813">Transport</keyword>
<evidence type="ECO:0000256" key="9">
    <source>
        <dbReference type="ARBA" id="ARBA00023237"/>
    </source>
</evidence>
<dbReference type="GO" id="GO:0009279">
    <property type="term" value="C:cell outer membrane"/>
    <property type="evidence" value="ECO:0007669"/>
    <property type="project" value="UniProtKB-SubCell"/>
</dbReference>
<comment type="domain">
    <text evidence="10">Consists of 16-stranded beta-barrel sheets, with large surface-exposed loops, that form a transmembrane pore at the center of each barrel. The pore is partially ocluded by a peptide loop that folds into the pore lumen.</text>
</comment>
<keyword evidence="5 10" id="KW-0732">Signal</keyword>
<name>A0A1U9M9V9_9HYPH</name>
<dbReference type="OrthoDB" id="7801681at2"/>
<accession>A0A1U9M9V9</accession>
<evidence type="ECO:0000256" key="7">
    <source>
        <dbReference type="ARBA" id="ARBA00023114"/>
    </source>
</evidence>
<dbReference type="InterPro" id="IPR003684">
    <property type="entry name" value="Porin_alphabac"/>
</dbReference>
<keyword evidence="9 10" id="KW-0998">Cell outer membrane</keyword>
<keyword evidence="3 10" id="KW-1134">Transmembrane beta strand</keyword>
<keyword evidence="6 10" id="KW-0406">Ion transport</keyword>
<evidence type="ECO:0000256" key="8">
    <source>
        <dbReference type="ARBA" id="ARBA00023136"/>
    </source>
</evidence>
<keyword evidence="7 10" id="KW-0626">Porin</keyword>
<reference evidence="11 12" key="1">
    <citation type="submission" date="2016-11" db="EMBL/GenBank/DDBJ databases">
        <title>Comparative genomics of Bartonella apis.</title>
        <authorList>
            <person name="Engel P."/>
        </authorList>
    </citation>
    <scope>NUCLEOTIDE SEQUENCE [LARGE SCALE GENOMIC DNA]</scope>
    <source>
        <strain evidence="11 12">BBC0178</strain>
    </source>
</reference>
<protein>
    <recommendedName>
        <fullName evidence="10">Porin</fullName>
    </recommendedName>
</protein>
<evidence type="ECO:0000256" key="3">
    <source>
        <dbReference type="ARBA" id="ARBA00022452"/>
    </source>
</evidence>
<feature type="chain" id="PRO_5011830234" description="Porin" evidence="10">
    <location>
        <begin position="23"/>
        <end position="427"/>
    </location>
</feature>
<comment type="subcellular location">
    <subcellularLocation>
        <location evidence="10">Cell outer membrane</location>
        <topology evidence="10">Multi-pass membrane protein</topology>
    </subcellularLocation>
</comment>
<dbReference type="GO" id="GO:0046930">
    <property type="term" value="C:pore complex"/>
    <property type="evidence" value="ECO:0007669"/>
    <property type="project" value="UniProtKB-KW"/>
</dbReference>
<dbReference type="AlphaFoldDB" id="A0A1U9M9V9"/>
<dbReference type="Proteomes" id="UP000189660">
    <property type="component" value="Chromosome"/>
</dbReference>
<evidence type="ECO:0000256" key="4">
    <source>
        <dbReference type="ARBA" id="ARBA00022692"/>
    </source>
</evidence>